<feature type="binding site" evidence="15">
    <location>
        <position position="495"/>
    </location>
    <ligand>
        <name>substrate</name>
    </ligand>
</feature>
<evidence type="ECO:0000256" key="1">
    <source>
        <dbReference type="ARBA" id="ARBA00001913"/>
    </source>
</evidence>
<proteinExistence type="inferred from homology"/>
<evidence type="ECO:0000256" key="16">
    <source>
        <dbReference type="PIRSR" id="PIRSR605478-3"/>
    </source>
</evidence>
<dbReference type="PANTHER" id="PTHR43522:SF10">
    <property type="entry name" value="TRANSKETOLASE"/>
    <property type="match status" value="1"/>
</dbReference>
<evidence type="ECO:0000256" key="15">
    <source>
        <dbReference type="PIRSR" id="PIRSR605478-2"/>
    </source>
</evidence>
<comment type="function">
    <text evidence="19">Catalyzes the transfer of a two-carbon ketol group from a ketose donor to an aldose acceptor, via a covalent intermediate with the cofactor thiamine pyrophosphate.</text>
</comment>
<dbReference type="GO" id="GO:0006098">
    <property type="term" value="P:pentose-phosphate shunt"/>
    <property type="evidence" value="ECO:0007669"/>
    <property type="project" value="TreeGrafter"/>
</dbReference>
<feature type="binding site" evidence="17">
    <location>
        <position position="215"/>
    </location>
    <ligand>
        <name>Mg(2+)</name>
        <dbReference type="ChEBI" id="CHEBI:18420"/>
    </ligand>
</feature>
<feature type="binding site" evidence="15">
    <location>
        <position position="410"/>
    </location>
    <ligand>
        <name>substrate</name>
    </ligand>
</feature>
<keyword evidence="9 19" id="KW-0106">Calcium</keyword>
<dbReference type="FunFam" id="3.40.50.970:FF:000045">
    <property type="entry name" value="Transketolase"/>
    <property type="match status" value="1"/>
</dbReference>
<evidence type="ECO:0000256" key="13">
    <source>
        <dbReference type="NCBIfam" id="TIGR00232"/>
    </source>
</evidence>
<dbReference type="Pfam" id="PF22613">
    <property type="entry name" value="Transketolase_C_1"/>
    <property type="match status" value="1"/>
</dbReference>
<evidence type="ECO:0000256" key="9">
    <source>
        <dbReference type="ARBA" id="ARBA00022837"/>
    </source>
</evidence>
<dbReference type="AlphaFoldDB" id="A0AAT9FSD3"/>
<feature type="binding site" evidence="15">
    <location>
        <position position="56"/>
    </location>
    <ligand>
        <name>substrate</name>
    </ligand>
</feature>
<feature type="binding site" evidence="16">
    <location>
        <position position="215"/>
    </location>
    <ligand>
        <name>thiamine diphosphate</name>
        <dbReference type="ChEBI" id="CHEBI:58937"/>
    </ligand>
</feature>
<keyword evidence="11 16" id="KW-0786">Thiamine pyrophosphate</keyword>
<dbReference type="Pfam" id="PF00456">
    <property type="entry name" value="Transketolase_N"/>
    <property type="match status" value="1"/>
</dbReference>
<dbReference type="InterPro" id="IPR009014">
    <property type="entry name" value="Transketo_C/PFOR_II"/>
</dbReference>
<evidence type="ECO:0000256" key="5">
    <source>
        <dbReference type="ARBA" id="ARBA00011738"/>
    </source>
</evidence>
<comment type="cofactor">
    <cofactor evidence="17">
        <name>Mg(2+)</name>
        <dbReference type="ChEBI" id="CHEBI:18420"/>
    </cofactor>
    <text evidence="17">Binds 1 Mg(2+) ion per subunit. Can also utilize other divalent metal cations, such as Ca(2+), Mn(2+) and Co(2+).</text>
</comment>
<dbReference type="CDD" id="cd07033">
    <property type="entry name" value="TPP_PYR_DXS_TK_like"/>
    <property type="match status" value="1"/>
</dbReference>
<dbReference type="Pfam" id="PF02779">
    <property type="entry name" value="Transket_pyr"/>
    <property type="match status" value="1"/>
</dbReference>
<gene>
    <name evidence="21" type="primary">tkt</name>
    <name evidence="21" type="ORF">NT6N_38800</name>
</gene>
<feature type="binding site" evidence="17">
    <location>
        <position position="185"/>
    </location>
    <ligand>
        <name>Mg(2+)</name>
        <dbReference type="ChEBI" id="CHEBI:18420"/>
    </ligand>
</feature>
<dbReference type="InterPro" id="IPR055152">
    <property type="entry name" value="Transketolase-like_C_2"/>
</dbReference>
<dbReference type="InterPro" id="IPR005475">
    <property type="entry name" value="Transketolase-like_Pyr-bd"/>
</dbReference>
<feature type="binding site" evidence="15">
    <location>
        <position position="487"/>
    </location>
    <ligand>
        <name>substrate</name>
    </ligand>
</feature>
<dbReference type="CDD" id="cd02012">
    <property type="entry name" value="TPP_TK"/>
    <property type="match status" value="1"/>
</dbReference>
<evidence type="ECO:0000256" key="19">
    <source>
        <dbReference type="RuleBase" id="RU004996"/>
    </source>
</evidence>
<comment type="subunit">
    <text evidence="5 19">Homodimer.</text>
</comment>
<evidence type="ECO:0000313" key="21">
    <source>
        <dbReference type="EMBL" id="BDS08840.1"/>
    </source>
</evidence>
<name>A0AAT9FSD3_9BACT</name>
<evidence type="ECO:0000256" key="10">
    <source>
        <dbReference type="ARBA" id="ARBA00022842"/>
    </source>
</evidence>
<dbReference type="SMART" id="SM00861">
    <property type="entry name" value="Transket_pyr"/>
    <property type="match status" value="1"/>
</dbReference>
<dbReference type="GO" id="GO:0005829">
    <property type="term" value="C:cytosol"/>
    <property type="evidence" value="ECO:0007669"/>
    <property type="project" value="TreeGrafter"/>
</dbReference>
<reference evidence="21" key="1">
    <citation type="submission" date="2024-07" db="EMBL/GenBank/DDBJ databases">
        <title>Complete genome sequence of Verrucomicrobiaceae bacterium NT6N.</title>
        <authorList>
            <person name="Huang C."/>
            <person name="Takami H."/>
            <person name="Hamasaki K."/>
        </authorList>
    </citation>
    <scope>NUCLEOTIDE SEQUENCE</scope>
    <source>
        <strain evidence="21">NT6N</strain>
    </source>
</reference>
<comment type="cofactor">
    <cofactor evidence="2">
        <name>Mn(2+)</name>
        <dbReference type="ChEBI" id="CHEBI:29035"/>
    </cofactor>
</comment>
<evidence type="ECO:0000256" key="18">
    <source>
        <dbReference type="PIRSR" id="PIRSR605478-5"/>
    </source>
</evidence>
<dbReference type="InterPro" id="IPR033247">
    <property type="entry name" value="Transketolase_fam"/>
</dbReference>
<dbReference type="EC" id="2.2.1.1" evidence="6 13"/>
<dbReference type="PANTHER" id="PTHR43522">
    <property type="entry name" value="TRANSKETOLASE"/>
    <property type="match status" value="1"/>
</dbReference>
<evidence type="ECO:0000256" key="7">
    <source>
        <dbReference type="ARBA" id="ARBA00022679"/>
    </source>
</evidence>
<feature type="binding site" evidence="16">
    <location>
        <position position="291"/>
    </location>
    <ligand>
        <name>thiamine diphosphate</name>
        <dbReference type="ChEBI" id="CHEBI:58937"/>
    </ligand>
</feature>
<dbReference type="GO" id="GO:0046872">
    <property type="term" value="F:metal ion binding"/>
    <property type="evidence" value="ECO:0007669"/>
    <property type="project" value="UniProtKB-KW"/>
</dbReference>
<dbReference type="FunFam" id="3.40.50.920:FF:000003">
    <property type="entry name" value="Transketolase"/>
    <property type="match status" value="1"/>
</dbReference>
<protein>
    <recommendedName>
        <fullName evidence="6 13">Transketolase</fullName>
        <ecNumber evidence="6 13">2.2.1.1</ecNumber>
    </recommendedName>
</protein>
<comment type="catalytic activity">
    <reaction evidence="12 19">
        <text>D-sedoheptulose 7-phosphate + D-glyceraldehyde 3-phosphate = aldehydo-D-ribose 5-phosphate + D-xylulose 5-phosphate</text>
        <dbReference type="Rhea" id="RHEA:10508"/>
        <dbReference type="ChEBI" id="CHEBI:57483"/>
        <dbReference type="ChEBI" id="CHEBI:57737"/>
        <dbReference type="ChEBI" id="CHEBI:58273"/>
        <dbReference type="ChEBI" id="CHEBI:59776"/>
        <dbReference type="EC" id="2.2.1.1"/>
    </reaction>
</comment>
<evidence type="ECO:0000256" key="17">
    <source>
        <dbReference type="PIRSR" id="PIRSR605478-4"/>
    </source>
</evidence>
<keyword evidence="7 19" id="KW-0808">Transferase</keyword>
<dbReference type="InterPro" id="IPR005474">
    <property type="entry name" value="Transketolase_N"/>
</dbReference>
<dbReference type="Gene3D" id="3.40.50.920">
    <property type="match status" value="1"/>
</dbReference>
<feature type="binding site" evidence="16">
    <location>
        <begin position="144"/>
        <end position="146"/>
    </location>
    <ligand>
        <name>thiamine diphosphate</name>
        <dbReference type="ChEBI" id="CHEBI:58937"/>
    </ligand>
</feature>
<feature type="site" description="Important for catalytic activity" evidence="18">
    <location>
        <position position="291"/>
    </location>
</feature>
<sequence>MTGKMSSAGRLTGFRLAASPACMDSPRDMNQEILAQAANEARGLAIDAVHACSSGHLGLPLGCAEIGAVLFGNSLTYNPDAPKWLNRDRFVLSAGHGSMFLYSWLHLAGYDLALEEVKNFRQLGSITPGHPENFMTKGVEATTGPLGQGVGNAVGYALSGKHAAAKFNTADHSIFNHHVIAILGDGCLQEGVAKEAIAFAGHQNLDNLILIYDSNDVTLDALADKTQSEDAEKYFTSQRWDVVTIDGHDLTAVADAVKQAKEDDNGRPKVIIAKTTIAKGIPEVAGTAGGHGEGGAKFAEEARKGLGLPEENFYISDQTKSFFSEHKEQLLADFKAWNETYEAWKSANPELADELSGNVANAVPSDLLDQIPEFDADYKGATRASGGEVIQAVAKAMPSLITGSADLYGSTKNYIKDGGDFNQNNYAGRNIWYGIREHAMGAISNGIAYDGLFRASCATFAVFADYLRPSIRLAALSGLPVTYILTHDSVGVGEDGPTHQPVETVSGLRVIPGLDVFRPADAEETAGAWAASMHRTDGPSALFLTRQNVPNYSDTPVATRREGAYYGGYILKKETGELNTILMASGSEVEHVVNAAKELGDGVRVVSMPCMERFNRQSCEYKQSVLPGSCKRRVAIEAGVSDLWYYYVGDSGTVLGIDRFGISAPGDTVMKELGMTADHVVAAVKELA</sequence>
<feature type="binding site" evidence="16">
    <location>
        <position position="96"/>
    </location>
    <ligand>
        <name>thiamine diphosphate</name>
        <dbReference type="ChEBI" id="CHEBI:58937"/>
    </ligand>
</feature>
<evidence type="ECO:0000256" key="2">
    <source>
        <dbReference type="ARBA" id="ARBA00001936"/>
    </source>
</evidence>
<feature type="binding site" evidence="15">
    <location>
        <position position="383"/>
    </location>
    <ligand>
        <name>substrate</name>
    </ligand>
</feature>
<dbReference type="SUPFAM" id="SSF52922">
    <property type="entry name" value="TK C-terminal domain-like"/>
    <property type="match status" value="1"/>
</dbReference>
<dbReference type="InterPro" id="IPR020826">
    <property type="entry name" value="Transketolase_BS"/>
</dbReference>
<accession>A0AAT9FSD3</accession>
<dbReference type="Gene3D" id="3.40.50.970">
    <property type="match status" value="2"/>
</dbReference>
<evidence type="ECO:0000256" key="4">
    <source>
        <dbReference type="ARBA" id="ARBA00007131"/>
    </source>
</evidence>
<evidence type="ECO:0000256" key="14">
    <source>
        <dbReference type="PIRSR" id="PIRSR605478-1"/>
    </source>
</evidence>
<dbReference type="PROSITE" id="PS00801">
    <property type="entry name" value="TRANSKETOLASE_1"/>
    <property type="match status" value="1"/>
</dbReference>
<feature type="binding site" evidence="15">
    <location>
        <position position="546"/>
    </location>
    <ligand>
        <name>substrate</name>
    </ligand>
</feature>
<feature type="binding site" evidence="16">
    <location>
        <position position="463"/>
    </location>
    <ligand>
        <name>thiamine diphosphate</name>
        <dbReference type="ChEBI" id="CHEBI:58937"/>
    </ligand>
</feature>
<organism evidence="21">
    <name type="scientific">Oceaniferula spumae</name>
    <dbReference type="NCBI Taxonomy" id="2979115"/>
    <lineage>
        <taxon>Bacteria</taxon>
        <taxon>Pseudomonadati</taxon>
        <taxon>Verrucomicrobiota</taxon>
        <taxon>Verrucomicrobiia</taxon>
        <taxon>Verrucomicrobiales</taxon>
        <taxon>Verrucomicrobiaceae</taxon>
        <taxon>Oceaniferula</taxon>
    </lineage>
</organism>
<dbReference type="GO" id="GO:0004802">
    <property type="term" value="F:transketolase activity"/>
    <property type="evidence" value="ECO:0007669"/>
    <property type="project" value="UniProtKB-UniRule"/>
</dbReference>
<feature type="active site" description="Proton donor" evidence="14">
    <location>
        <position position="437"/>
    </location>
</feature>
<feature type="site" description="Important for catalytic activity" evidence="18">
    <location>
        <position position="56"/>
    </location>
</feature>
<dbReference type="InterPro" id="IPR005478">
    <property type="entry name" value="Transketolase_bac-like"/>
</dbReference>
<evidence type="ECO:0000259" key="20">
    <source>
        <dbReference type="SMART" id="SM00861"/>
    </source>
</evidence>
<comment type="similarity">
    <text evidence="4 19">Belongs to the transketolase family.</text>
</comment>
<dbReference type="KEGG" id="osu:NT6N_38800"/>
<evidence type="ECO:0000256" key="11">
    <source>
        <dbReference type="ARBA" id="ARBA00023052"/>
    </source>
</evidence>
<feature type="binding site" evidence="15">
    <location>
        <position position="291"/>
    </location>
    <ligand>
        <name>substrate</name>
    </ligand>
</feature>
<dbReference type="InterPro" id="IPR029061">
    <property type="entry name" value="THDP-binding"/>
</dbReference>
<evidence type="ECO:0000256" key="8">
    <source>
        <dbReference type="ARBA" id="ARBA00022723"/>
    </source>
</evidence>
<comment type="cofactor">
    <cofactor evidence="1">
        <name>Ca(2+)</name>
        <dbReference type="ChEBI" id="CHEBI:29108"/>
    </cofactor>
</comment>
<dbReference type="EMBL" id="AP026866">
    <property type="protein sequence ID" value="BDS08840.1"/>
    <property type="molecule type" value="Genomic_DNA"/>
</dbReference>
<evidence type="ECO:0000256" key="3">
    <source>
        <dbReference type="ARBA" id="ARBA00001941"/>
    </source>
</evidence>
<comment type="cofactor">
    <cofactor evidence="3">
        <name>Co(2+)</name>
        <dbReference type="ChEBI" id="CHEBI:48828"/>
    </cofactor>
</comment>
<feature type="binding site" evidence="16">
    <location>
        <position position="186"/>
    </location>
    <ligand>
        <name>thiamine diphosphate</name>
        <dbReference type="ChEBI" id="CHEBI:58937"/>
    </ligand>
</feature>
<comment type="cofactor">
    <cofactor evidence="16">
        <name>thiamine diphosphate</name>
        <dbReference type="ChEBI" id="CHEBI:58937"/>
    </cofactor>
    <text evidence="16">Binds 1 thiamine pyrophosphate per subunit. During the reaction, the substrate forms a covalent intermediate with the cofactor.</text>
</comment>
<dbReference type="NCBIfam" id="TIGR00232">
    <property type="entry name" value="tktlase_bact"/>
    <property type="match status" value="1"/>
</dbReference>
<feature type="binding site" evidence="15">
    <location>
        <position position="499"/>
    </location>
    <ligand>
        <name>substrate</name>
    </ligand>
</feature>
<dbReference type="InterPro" id="IPR049557">
    <property type="entry name" value="Transketolase_CS"/>
</dbReference>
<dbReference type="PROSITE" id="PS00802">
    <property type="entry name" value="TRANSKETOLASE_2"/>
    <property type="match status" value="1"/>
</dbReference>
<keyword evidence="10 17" id="KW-0460">Magnesium</keyword>
<keyword evidence="8 17" id="KW-0479">Metal-binding</keyword>
<comment type="cofactor">
    <cofactor evidence="19">
        <name>Mg(2+)</name>
        <dbReference type="ChEBI" id="CHEBI:18420"/>
    </cofactor>
    <cofactor evidence="19">
        <name>Ca(2+)</name>
        <dbReference type="ChEBI" id="CHEBI:29108"/>
    </cofactor>
    <cofactor evidence="19">
        <name>Mn(2+)</name>
        <dbReference type="ChEBI" id="CHEBI:29035"/>
    </cofactor>
    <cofactor evidence="19">
        <name>Co(2+)</name>
        <dbReference type="ChEBI" id="CHEBI:48828"/>
    </cofactor>
    <text evidence="19">Binds 1 Mg(2+) ion per subunit. Can also utilize other divalent metal cations, such as Ca(2+), Mn(2+) and Co(2+).</text>
</comment>
<evidence type="ECO:0000256" key="12">
    <source>
        <dbReference type="ARBA" id="ARBA00049473"/>
    </source>
</evidence>
<evidence type="ECO:0000256" key="6">
    <source>
        <dbReference type="ARBA" id="ARBA00013152"/>
    </source>
</evidence>
<dbReference type="SUPFAM" id="SSF52518">
    <property type="entry name" value="Thiamin diphosphate-binding fold (THDP-binding)"/>
    <property type="match status" value="2"/>
</dbReference>
<dbReference type="FunFam" id="3.40.50.970:FF:000004">
    <property type="entry name" value="Transketolase"/>
    <property type="match status" value="1"/>
</dbReference>
<feature type="binding site" evidence="17">
    <location>
        <position position="217"/>
    </location>
    <ligand>
        <name>Mg(2+)</name>
        <dbReference type="ChEBI" id="CHEBI:18420"/>
    </ligand>
</feature>
<feature type="domain" description="Transketolase-like pyrimidine-binding" evidence="20">
    <location>
        <begin position="380"/>
        <end position="551"/>
    </location>
</feature>